<evidence type="ECO:0000313" key="4">
    <source>
        <dbReference type="EMBL" id="MRD49746.1"/>
    </source>
</evidence>
<evidence type="ECO:0000256" key="2">
    <source>
        <dbReference type="SAM" id="MobiDB-lite"/>
    </source>
</evidence>
<dbReference type="GO" id="GO:0004386">
    <property type="term" value="F:helicase activity"/>
    <property type="evidence" value="ECO:0007669"/>
    <property type="project" value="UniProtKB-KW"/>
</dbReference>
<dbReference type="InterPro" id="IPR014001">
    <property type="entry name" value="Helicase_ATP-bd"/>
</dbReference>
<dbReference type="RefSeq" id="WP_153587039.1">
    <property type="nucleotide sequence ID" value="NZ_WJBU01000032.1"/>
</dbReference>
<evidence type="ECO:0000259" key="3">
    <source>
        <dbReference type="PROSITE" id="PS51192"/>
    </source>
</evidence>
<organism evidence="4 5">
    <name type="scientific">Caenimonas koreensis DSM 17982</name>
    <dbReference type="NCBI Taxonomy" id="1121255"/>
    <lineage>
        <taxon>Bacteria</taxon>
        <taxon>Pseudomonadati</taxon>
        <taxon>Pseudomonadota</taxon>
        <taxon>Betaproteobacteria</taxon>
        <taxon>Burkholderiales</taxon>
        <taxon>Comamonadaceae</taxon>
        <taxon>Caenimonas</taxon>
    </lineage>
</organism>
<feature type="compositionally biased region" description="Basic and acidic residues" evidence="2">
    <location>
        <begin position="20"/>
        <end position="29"/>
    </location>
</feature>
<dbReference type="InterPro" id="IPR027417">
    <property type="entry name" value="P-loop_NTPase"/>
</dbReference>
<dbReference type="Gene3D" id="3.40.50.300">
    <property type="entry name" value="P-loop containing nucleotide triphosphate hydrolases"/>
    <property type="match status" value="1"/>
</dbReference>
<feature type="region of interest" description="Disordered" evidence="2">
    <location>
        <begin position="20"/>
        <end position="42"/>
    </location>
</feature>
<dbReference type="SMART" id="SM00490">
    <property type="entry name" value="HELICc"/>
    <property type="match status" value="1"/>
</dbReference>
<keyword evidence="4" id="KW-0540">Nuclease</keyword>
<reference evidence="4 5" key="1">
    <citation type="submission" date="2019-11" db="EMBL/GenBank/DDBJ databases">
        <title>Caenimonas koreensis gen. nov., sp. nov., isolated from activated sludge.</title>
        <authorList>
            <person name="Seung H.R."/>
        </authorList>
    </citation>
    <scope>NUCLEOTIDE SEQUENCE [LARGE SCALE GENOMIC DNA]</scope>
    <source>
        <strain evidence="4 5">EMB320</strain>
    </source>
</reference>
<keyword evidence="4" id="KW-0255">Endonuclease</keyword>
<dbReference type="PANTHER" id="PTHR45766:SF6">
    <property type="entry name" value="SWI_SNF-RELATED MATRIX-ASSOCIATED ACTIN-DEPENDENT REGULATOR OF CHROMATIN SUBFAMILY A-LIKE PROTEIN 1"/>
    <property type="match status" value="1"/>
</dbReference>
<keyword evidence="5" id="KW-1185">Reference proteome</keyword>
<dbReference type="PROSITE" id="PS51192">
    <property type="entry name" value="HELICASE_ATP_BIND_1"/>
    <property type="match status" value="1"/>
</dbReference>
<evidence type="ECO:0000313" key="5">
    <source>
        <dbReference type="Proteomes" id="UP000487350"/>
    </source>
</evidence>
<dbReference type="Gene3D" id="3.40.50.10810">
    <property type="entry name" value="Tandem AAA-ATPase domain"/>
    <property type="match status" value="2"/>
</dbReference>
<feature type="domain" description="Helicase ATP-binding" evidence="3">
    <location>
        <begin position="54"/>
        <end position="340"/>
    </location>
</feature>
<sequence length="937" mass="103266">MSGKQRSFAGWTAVRQRLQEAARAERDAQARQQPGVRATGSALNEGQCRAVEDIARALPDSGMLIADEVGMGKTRIAVTVARAVIESGGRVAVLVPPGLGYQWGAELRAGGVECKSLLRSLKQFLDAWKEPEKDKPEEARCWREEDILLISHAFTNWRLGSKTDAWRIGLLPELYAQWRKVRYGRSPNGYKADTHLRTQAGEGRQRRREDRRCRNAAADIVVAANPGGKGAAQMRQTLDALIEGSAWSDILERDYSQSGDLRAWLEQSVGLGLGIFDLVVVDEAHKSRGDESGLQRLLDTVVQGRQPGSGGGVRRLCMTATPIELSASDWETTLKRLQVTMDADVSRKIGVFEKATADVRARPSDAAAREAFARASADFHQALHPWLIHRDKRETESVRYFQRRTGLPFHDYRSFEAIAVEVTNLPVHWRQAICAAESLSLLDTRRADSSSQVGRLRLTIGNGHGLNAILDMHTEPPGEEGDLSHGASAEPSAGPSPDALRARHWMGVLRQALSGGHAASLHNHPALLAAVEAIESVVESPGGRNEKVLVFGRFTAPMNALVELLNARRMLRNLALARPWPKTTLSNEEWAATEVAHAQLRGREPLNAAAWLSGKLLERSHIEQALKEHYDSWTSQKDRLRKYLLRRIGSGLAESTASARVLGLFEVFAASVGSRFDENWDENRDEGAGSTGDESLKSAAAVLNAILETLGPDAETLGDRAWADAFVELVEAGGDRDDENPTGEGAFDPEDARHAWLEIAARLRDEFGGRRATFARLMVGNTPHPTRRLLQQAFNRGASDLRVLVTQSMVGREGLNLHRACRTVVLLHPEWNPGVVEQQIGRVDRLGSLWEQMLPTEDAPHPPAGEWPRIRVLSVVFKGTYDEENWRVLQGRWDDLRAQLHGIVIPESARTQDPMLDGYIDEINAAAPNFSPVGGSN</sequence>
<dbReference type="InterPro" id="IPR038718">
    <property type="entry name" value="SNF2-like_sf"/>
</dbReference>
<dbReference type="AlphaFoldDB" id="A0A844BDX9"/>
<dbReference type="PANTHER" id="PTHR45766">
    <property type="entry name" value="DNA ANNEALING HELICASE AND ENDONUCLEASE ZRANB3 FAMILY MEMBER"/>
    <property type="match status" value="1"/>
</dbReference>
<dbReference type="SMART" id="SM00487">
    <property type="entry name" value="DEXDc"/>
    <property type="match status" value="1"/>
</dbReference>
<dbReference type="OrthoDB" id="9760715at2"/>
<dbReference type="GO" id="GO:0016787">
    <property type="term" value="F:hydrolase activity"/>
    <property type="evidence" value="ECO:0007669"/>
    <property type="project" value="UniProtKB-KW"/>
</dbReference>
<dbReference type="Pfam" id="PF00271">
    <property type="entry name" value="Helicase_C"/>
    <property type="match status" value="1"/>
</dbReference>
<proteinExistence type="predicted"/>
<dbReference type="Proteomes" id="UP000487350">
    <property type="component" value="Unassembled WGS sequence"/>
</dbReference>
<comment type="caution">
    <text evidence="4">The sequence shown here is derived from an EMBL/GenBank/DDBJ whole genome shotgun (WGS) entry which is preliminary data.</text>
</comment>
<gene>
    <name evidence="4" type="ORF">GHT07_20960</name>
</gene>
<dbReference type="CDD" id="cd18793">
    <property type="entry name" value="SF2_C_SNF"/>
    <property type="match status" value="1"/>
</dbReference>
<protein>
    <submittedName>
        <fullName evidence="4">Type III restriction endonuclease subunit R</fullName>
    </submittedName>
</protein>
<name>A0A844BDX9_9BURK</name>
<keyword evidence="1" id="KW-0378">Hydrolase</keyword>
<evidence type="ECO:0000256" key="1">
    <source>
        <dbReference type="ARBA" id="ARBA00022801"/>
    </source>
</evidence>
<dbReference type="EMBL" id="WJBU01000032">
    <property type="protein sequence ID" value="MRD49746.1"/>
    <property type="molecule type" value="Genomic_DNA"/>
</dbReference>
<feature type="region of interest" description="Disordered" evidence="2">
    <location>
        <begin position="473"/>
        <end position="497"/>
    </location>
</feature>
<dbReference type="GO" id="GO:0004519">
    <property type="term" value="F:endonuclease activity"/>
    <property type="evidence" value="ECO:0007669"/>
    <property type="project" value="UniProtKB-KW"/>
</dbReference>
<accession>A0A844BDX9</accession>
<dbReference type="SUPFAM" id="SSF52540">
    <property type="entry name" value="P-loop containing nucleoside triphosphate hydrolases"/>
    <property type="match status" value="2"/>
</dbReference>
<dbReference type="InterPro" id="IPR001650">
    <property type="entry name" value="Helicase_C-like"/>
</dbReference>
<dbReference type="InterPro" id="IPR049730">
    <property type="entry name" value="SNF2/RAD54-like_C"/>
</dbReference>